<comment type="caution">
    <text evidence="1">The sequence shown here is derived from an EMBL/GenBank/DDBJ whole genome shotgun (WGS) entry which is preliminary data.</text>
</comment>
<sequence>MVGRRKATGNLMSQKVNNQVECGCVYVDRILGTIRGVGVAATISTAADQHPLFENVLVQVAVTMVDTHARGSFSDQCHVWAPGNSTN</sequence>
<keyword evidence="2" id="KW-1185">Reference proteome</keyword>
<dbReference type="Proteomes" id="UP001054945">
    <property type="component" value="Unassembled WGS sequence"/>
</dbReference>
<accession>A0AAV4NGQ5</accession>
<name>A0AAV4NGQ5_CAEEX</name>
<evidence type="ECO:0000313" key="1">
    <source>
        <dbReference type="EMBL" id="GIX82970.1"/>
    </source>
</evidence>
<organism evidence="1 2">
    <name type="scientific">Caerostris extrusa</name>
    <name type="common">Bark spider</name>
    <name type="synonym">Caerostris bankana</name>
    <dbReference type="NCBI Taxonomy" id="172846"/>
    <lineage>
        <taxon>Eukaryota</taxon>
        <taxon>Metazoa</taxon>
        <taxon>Ecdysozoa</taxon>
        <taxon>Arthropoda</taxon>
        <taxon>Chelicerata</taxon>
        <taxon>Arachnida</taxon>
        <taxon>Araneae</taxon>
        <taxon>Araneomorphae</taxon>
        <taxon>Entelegynae</taxon>
        <taxon>Araneoidea</taxon>
        <taxon>Araneidae</taxon>
        <taxon>Caerostris</taxon>
    </lineage>
</organism>
<evidence type="ECO:0000313" key="2">
    <source>
        <dbReference type="Proteomes" id="UP001054945"/>
    </source>
</evidence>
<proteinExistence type="predicted"/>
<reference evidence="1 2" key="1">
    <citation type="submission" date="2021-06" db="EMBL/GenBank/DDBJ databases">
        <title>Caerostris extrusa draft genome.</title>
        <authorList>
            <person name="Kono N."/>
            <person name="Arakawa K."/>
        </authorList>
    </citation>
    <scope>NUCLEOTIDE SEQUENCE [LARGE SCALE GENOMIC DNA]</scope>
</reference>
<dbReference type="EMBL" id="BPLR01020824">
    <property type="protein sequence ID" value="GIX82970.1"/>
    <property type="molecule type" value="Genomic_DNA"/>
</dbReference>
<gene>
    <name evidence="1" type="ORF">CEXT_251491</name>
</gene>
<protein>
    <submittedName>
        <fullName evidence="1">Uncharacterized protein</fullName>
    </submittedName>
</protein>
<dbReference type="AlphaFoldDB" id="A0AAV4NGQ5"/>